<reference evidence="2" key="2">
    <citation type="submission" date="2023-05" db="EMBL/GenBank/DDBJ databases">
        <authorList>
            <consortium name="Lawrence Berkeley National Laboratory"/>
            <person name="Steindorff A."/>
            <person name="Hensen N."/>
            <person name="Bonometti L."/>
            <person name="Westerberg I."/>
            <person name="Brannstrom I.O."/>
            <person name="Guillou S."/>
            <person name="Cros-Aarteil S."/>
            <person name="Calhoun S."/>
            <person name="Haridas S."/>
            <person name="Kuo A."/>
            <person name="Mondo S."/>
            <person name="Pangilinan J."/>
            <person name="Riley R."/>
            <person name="Labutti K."/>
            <person name="Andreopoulos B."/>
            <person name="Lipzen A."/>
            <person name="Chen C."/>
            <person name="Yanf M."/>
            <person name="Daum C."/>
            <person name="Ng V."/>
            <person name="Clum A."/>
            <person name="Ohm R."/>
            <person name="Martin F."/>
            <person name="Silar P."/>
            <person name="Natvig D."/>
            <person name="Lalanne C."/>
            <person name="Gautier V."/>
            <person name="Ament-Velasquez S.L."/>
            <person name="Kruys A."/>
            <person name="Hutchinson M.I."/>
            <person name="Powell A.J."/>
            <person name="Barry K."/>
            <person name="Miller A.N."/>
            <person name="Grigoriev I.V."/>
            <person name="Debuchy R."/>
            <person name="Gladieux P."/>
            <person name="Thoren M.H."/>
            <person name="Johannesson H."/>
        </authorList>
    </citation>
    <scope>NUCLEOTIDE SEQUENCE</scope>
    <source>
        <strain evidence="2">PSN293</strain>
    </source>
</reference>
<organism evidence="2 3">
    <name type="scientific">Rhypophila decipiens</name>
    <dbReference type="NCBI Taxonomy" id="261697"/>
    <lineage>
        <taxon>Eukaryota</taxon>
        <taxon>Fungi</taxon>
        <taxon>Dikarya</taxon>
        <taxon>Ascomycota</taxon>
        <taxon>Pezizomycotina</taxon>
        <taxon>Sordariomycetes</taxon>
        <taxon>Sordariomycetidae</taxon>
        <taxon>Sordariales</taxon>
        <taxon>Naviculisporaceae</taxon>
        <taxon>Rhypophila</taxon>
    </lineage>
</organism>
<feature type="compositionally biased region" description="Polar residues" evidence="1">
    <location>
        <begin position="317"/>
        <end position="355"/>
    </location>
</feature>
<dbReference type="AlphaFoldDB" id="A0AAN7B3H2"/>
<comment type="caution">
    <text evidence="2">The sequence shown here is derived from an EMBL/GenBank/DDBJ whole genome shotgun (WGS) entry which is preliminary data.</text>
</comment>
<feature type="compositionally biased region" description="Basic residues" evidence="1">
    <location>
        <begin position="407"/>
        <end position="417"/>
    </location>
</feature>
<keyword evidence="3" id="KW-1185">Reference proteome</keyword>
<proteinExistence type="predicted"/>
<evidence type="ECO:0000313" key="3">
    <source>
        <dbReference type="Proteomes" id="UP001301769"/>
    </source>
</evidence>
<dbReference type="EMBL" id="MU858150">
    <property type="protein sequence ID" value="KAK4211401.1"/>
    <property type="molecule type" value="Genomic_DNA"/>
</dbReference>
<feature type="compositionally biased region" description="Basic and acidic residues" evidence="1">
    <location>
        <begin position="692"/>
        <end position="709"/>
    </location>
</feature>
<feature type="compositionally biased region" description="Polar residues" evidence="1">
    <location>
        <begin position="769"/>
        <end position="779"/>
    </location>
</feature>
<feature type="compositionally biased region" description="Basic residues" evidence="1">
    <location>
        <begin position="710"/>
        <end position="728"/>
    </location>
</feature>
<feature type="compositionally biased region" description="Basic and acidic residues" evidence="1">
    <location>
        <begin position="392"/>
        <end position="406"/>
    </location>
</feature>
<feature type="compositionally biased region" description="Low complexity" evidence="1">
    <location>
        <begin position="439"/>
        <end position="450"/>
    </location>
</feature>
<sequence>MAKVVSEMGDIPIRPDGLRVEDFSGITIFPRPGAHLPVYIPAEPWDKPHWDMFSVRSSPQQRQALQTALQAARSIGDYRLQATCLKILILHSQEPKSLMDLLATLQFEQGDTEGFLGTCLSKYIVLSSEDEASRLELIAEFEKLRTILPNKPGDTHPEPASCPPGVYYSNSICAPRAFLLWARDVITKVLADNAGRDGGENNFLKNKVEFWNGQLVNYGSRLPLTMANHIREKYQVQVPPHIQLPLPPVAAQMPPPQVPPAPSTIPAEAAFFGIPPNPQILQRGQVGFLRTMADPGSTVDPYRAAVSYGADPFALPATSQPSQRQTDQPGQATFSPPSSSNSYGDGLESSFSLTDDYSDSEDLGFQYPELDPIDSASNLLDYAPPPRHLRRIPLERDKIKMRDKTHSSHQRPVRRKDRTHDSNRKDSSHAINGSEFGITSTMSSSTMSSSGVGRETGDRPQKNKPEAPVLFDSEDLGFHYPELEDSDDGENDKRTMSPYIKVSREGKKQNLKITSDLSEQHDISIVMTNKTDATRSRVYTVKNGAVWEETATDPAGNDPSGGRGEGPETLDGIPISSTRPRTESRSSQQTVRPLKASILREGSPPLCATSALAGPSTSIQEEGGTVDDKSSRVRAQVDKANEYMDRNTVRWLDNRTDDAPSSSKPRQPSIAEPKLRNPAAPGNLVDAISADEYAHEDRAQTERTKEPRLLQRKKHQQPQRSKRDKRYHSFVISEDTGLQSDEAVQLSDSASASPDDDDDEMDSEPSQSIAKPSSLCYSI</sequence>
<gene>
    <name evidence="2" type="ORF">QBC37DRAFT_376092</name>
</gene>
<dbReference type="Proteomes" id="UP001301769">
    <property type="component" value="Unassembled WGS sequence"/>
</dbReference>
<accession>A0AAN7B3H2</accession>
<evidence type="ECO:0000256" key="1">
    <source>
        <dbReference type="SAM" id="MobiDB-lite"/>
    </source>
</evidence>
<feature type="region of interest" description="Disordered" evidence="1">
    <location>
        <begin position="547"/>
        <end position="779"/>
    </location>
</feature>
<protein>
    <submittedName>
        <fullName evidence="2">Uncharacterized protein</fullName>
    </submittedName>
</protein>
<feature type="compositionally biased region" description="Basic and acidic residues" evidence="1">
    <location>
        <begin position="455"/>
        <end position="465"/>
    </location>
</feature>
<feature type="compositionally biased region" description="Acidic residues" evidence="1">
    <location>
        <begin position="754"/>
        <end position="763"/>
    </location>
</feature>
<feature type="region of interest" description="Disordered" evidence="1">
    <location>
        <begin position="313"/>
        <end position="495"/>
    </location>
</feature>
<feature type="compositionally biased region" description="Basic and acidic residues" evidence="1">
    <location>
        <begin position="418"/>
        <end position="428"/>
    </location>
</feature>
<name>A0AAN7B3H2_9PEZI</name>
<feature type="compositionally biased region" description="Basic and acidic residues" evidence="1">
    <location>
        <begin position="626"/>
        <end position="658"/>
    </location>
</feature>
<reference evidence="2" key="1">
    <citation type="journal article" date="2023" name="Mol. Phylogenet. Evol.">
        <title>Genome-scale phylogeny and comparative genomics of the fungal order Sordariales.</title>
        <authorList>
            <person name="Hensen N."/>
            <person name="Bonometti L."/>
            <person name="Westerberg I."/>
            <person name="Brannstrom I.O."/>
            <person name="Guillou S."/>
            <person name="Cros-Aarteil S."/>
            <person name="Calhoun S."/>
            <person name="Haridas S."/>
            <person name="Kuo A."/>
            <person name="Mondo S."/>
            <person name="Pangilinan J."/>
            <person name="Riley R."/>
            <person name="LaButti K."/>
            <person name="Andreopoulos B."/>
            <person name="Lipzen A."/>
            <person name="Chen C."/>
            <person name="Yan M."/>
            <person name="Daum C."/>
            <person name="Ng V."/>
            <person name="Clum A."/>
            <person name="Steindorff A."/>
            <person name="Ohm R.A."/>
            <person name="Martin F."/>
            <person name="Silar P."/>
            <person name="Natvig D.O."/>
            <person name="Lalanne C."/>
            <person name="Gautier V."/>
            <person name="Ament-Velasquez S.L."/>
            <person name="Kruys A."/>
            <person name="Hutchinson M.I."/>
            <person name="Powell A.J."/>
            <person name="Barry K."/>
            <person name="Miller A.N."/>
            <person name="Grigoriev I.V."/>
            <person name="Debuchy R."/>
            <person name="Gladieux P."/>
            <person name="Hiltunen Thoren M."/>
            <person name="Johannesson H."/>
        </authorList>
    </citation>
    <scope>NUCLEOTIDE SEQUENCE</scope>
    <source>
        <strain evidence="2">PSN293</strain>
    </source>
</reference>
<evidence type="ECO:0000313" key="2">
    <source>
        <dbReference type="EMBL" id="KAK4211401.1"/>
    </source>
</evidence>